<keyword evidence="4" id="KW-1185">Reference proteome</keyword>
<dbReference type="RefSeq" id="WP_163495333.1">
    <property type="nucleotide sequence ID" value="NZ_CP048711.1"/>
</dbReference>
<evidence type="ECO:0000313" key="3">
    <source>
        <dbReference type="EMBL" id="QIB65905.1"/>
    </source>
</evidence>
<dbReference type="EMBL" id="CP048711">
    <property type="protein sequence ID" value="QIB65905.1"/>
    <property type="molecule type" value="Genomic_DNA"/>
</dbReference>
<feature type="domain" description="NIF system FeS cluster assembly NifU C-terminal" evidence="1">
    <location>
        <begin position="12"/>
        <end position="76"/>
    </location>
</feature>
<protein>
    <recommendedName>
        <fullName evidence="1">NIF system FeS cluster assembly NifU C-terminal domain-containing protein</fullName>
    </recommendedName>
</protein>
<dbReference type="GO" id="GO:0005506">
    <property type="term" value="F:iron ion binding"/>
    <property type="evidence" value="ECO:0007669"/>
    <property type="project" value="InterPro"/>
</dbReference>
<gene>
    <name evidence="2" type="ORF">G3T16_11150</name>
    <name evidence="3" type="ORF">G3T16_11220</name>
</gene>
<dbReference type="KEGG" id="kim:G3T16_11220"/>
<accession>A0A6C0U660</accession>
<evidence type="ECO:0000259" key="1">
    <source>
        <dbReference type="Pfam" id="PF01106"/>
    </source>
</evidence>
<dbReference type="Gene3D" id="3.30.300.130">
    <property type="entry name" value="Fe-S cluster assembly (FSCA)"/>
    <property type="match status" value="1"/>
</dbReference>
<reference evidence="3 4" key="1">
    <citation type="submission" date="2020-02" db="EMBL/GenBank/DDBJ databases">
        <title>Genome sequencing for Kineobactrum sp. M2.</title>
        <authorList>
            <person name="Park S.-J."/>
        </authorList>
    </citation>
    <scope>NUCLEOTIDE SEQUENCE [LARGE SCALE GENOMIC DNA]</scope>
    <source>
        <strain evidence="3 4">M2</strain>
    </source>
</reference>
<proteinExistence type="predicted"/>
<dbReference type="Proteomes" id="UP000477680">
    <property type="component" value="Chromosome"/>
</dbReference>
<sequence>MSLSDAQLKEAVELVLVEHVDRFLDSHGGAVHVKSVHNGEVELGFDGACRSCPAVSATFYSTILPAIQKVPAVKHVKTPNVNISAAAVSRIIELTRRRPTGSNSTREKSV</sequence>
<dbReference type="SUPFAM" id="SSF117916">
    <property type="entry name" value="Fe-S cluster assembly (FSCA) domain-like"/>
    <property type="match status" value="1"/>
</dbReference>
<evidence type="ECO:0000313" key="2">
    <source>
        <dbReference type="EMBL" id="QIB65892.1"/>
    </source>
</evidence>
<evidence type="ECO:0000313" key="4">
    <source>
        <dbReference type="Proteomes" id="UP000477680"/>
    </source>
</evidence>
<dbReference type="AlphaFoldDB" id="A0A6C0U660"/>
<dbReference type="GO" id="GO:0051536">
    <property type="term" value="F:iron-sulfur cluster binding"/>
    <property type="evidence" value="ECO:0007669"/>
    <property type="project" value="InterPro"/>
</dbReference>
<dbReference type="InterPro" id="IPR034904">
    <property type="entry name" value="FSCA_dom_sf"/>
</dbReference>
<dbReference type="GO" id="GO:0016226">
    <property type="term" value="P:iron-sulfur cluster assembly"/>
    <property type="evidence" value="ECO:0007669"/>
    <property type="project" value="InterPro"/>
</dbReference>
<organism evidence="3 4">
    <name type="scientific">Kineobactrum salinum</name>
    <dbReference type="NCBI Taxonomy" id="2708301"/>
    <lineage>
        <taxon>Bacteria</taxon>
        <taxon>Pseudomonadati</taxon>
        <taxon>Pseudomonadota</taxon>
        <taxon>Gammaproteobacteria</taxon>
        <taxon>Cellvibrionales</taxon>
        <taxon>Halieaceae</taxon>
        <taxon>Kineobactrum</taxon>
    </lineage>
</organism>
<dbReference type="InterPro" id="IPR001075">
    <property type="entry name" value="NIF_FeS_clus_asmbl_NifU_C"/>
</dbReference>
<dbReference type="Pfam" id="PF01106">
    <property type="entry name" value="NifU"/>
    <property type="match status" value="1"/>
</dbReference>
<name>A0A6C0U660_9GAMM</name>
<dbReference type="KEGG" id="kim:G3T16_11150"/>
<dbReference type="EMBL" id="CP048711">
    <property type="protein sequence ID" value="QIB65892.1"/>
    <property type="molecule type" value="Genomic_DNA"/>
</dbReference>